<dbReference type="PANTHER" id="PTHR45947">
    <property type="entry name" value="SULFOQUINOVOSYL TRANSFERASE SQD2"/>
    <property type="match status" value="1"/>
</dbReference>
<gene>
    <name evidence="3" type="ORF">BV87_08760</name>
</gene>
<dbReference type="InterPro" id="IPR028098">
    <property type="entry name" value="Glyco_trans_4-like_N"/>
</dbReference>
<name>A0A2D1R0V2_SPHYA</name>
<protein>
    <recommendedName>
        <fullName evidence="5">Glycosyltransferase family 4 protein</fullName>
    </recommendedName>
</protein>
<dbReference type="Pfam" id="PF00534">
    <property type="entry name" value="Glycos_transf_1"/>
    <property type="match status" value="1"/>
</dbReference>
<dbReference type="Gene3D" id="3.40.50.2000">
    <property type="entry name" value="Glycogen Phosphorylase B"/>
    <property type="match status" value="2"/>
</dbReference>
<dbReference type="EMBL" id="CP020925">
    <property type="protein sequence ID" value="ATP18478.1"/>
    <property type="molecule type" value="Genomic_DNA"/>
</dbReference>
<feature type="domain" description="Glycosyl transferase family 1" evidence="1">
    <location>
        <begin position="223"/>
        <end position="372"/>
    </location>
</feature>
<dbReference type="InterPro" id="IPR001296">
    <property type="entry name" value="Glyco_trans_1"/>
</dbReference>
<evidence type="ECO:0000313" key="3">
    <source>
        <dbReference type="EMBL" id="ATP18478.1"/>
    </source>
</evidence>
<dbReference type="Pfam" id="PF13439">
    <property type="entry name" value="Glyco_transf_4"/>
    <property type="match status" value="1"/>
</dbReference>
<dbReference type="GO" id="GO:0016757">
    <property type="term" value="F:glycosyltransferase activity"/>
    <property type="evidence" value="ECO:0007669"/>
    <property type="project" value="InterPro"/>
</dbReference>
<evidence type="ECO:0000259" key="1">
    <source>
        <dbReference type="Pfam" id="PF00534"/>
    </source>
</evidence>
<feature type="domain" description="Glycosyltransferase subfamily 4-like N-terminal" evidence="2">
    <location>
        <begin position="69"/>
        <end position="203"/>
    </location>
</feature>
<sequence>MVKVLAISNLYPNPVRPRHGIFTEHRLQWLSRSPSVEEVRVISPIPAFPLPSLSIWPYAHLSGIPKRDNRNGIEVHYPRYLNIPKIGMSLQPNLMAKTLISAMKQIQRDGFDFDVIDVFYLYPDAVAAAIAAEYFGKPLVATAFGNDLSLIAANSPRAARRILWAVDKAERCTTVCRALEDILVDMGANPSKVQVILHGVDAELFKPAQNRDVLRSTLGISGPTLLTAGHLIERKGIHIAVEALKYLPTFSLLIAGDGPEDSSLKTLALKYGVSDRITFLGHVNQAALAEYYAASDAFILMSSREGIANVMMESMSCGTPVVATNVYGAPEIITCPEAGILIPSRTVSALVTGIEALFSNMPTRDATRNHASQFNWSETTRNHVEIYKTFNLKY</sequence>
<accession>A0A2D1R0V2</accession>
<organism evidence="3 4">
    <name type="scientific">Sphingobium yanoikuyae</name>
    <name type="common">Sphingomonas yanoikuyae</name>
    <dbReference type="NCBI Taxonomy" id="13690"/>
    <lineage>
        <taxon>Bacteria</taxon>
        <taxon>Pseudomonadati</taxon>
        <taxon>Pseudomonadota</taxon>
        <taxon>Alphaproteobacteria</taxon>
        <taxon>Sphingomonadales</taxon>
        <taxon>Sphingomonadaceae</taxon>
        <taxon>Sphingobium</taxon>
    </lineage>
</organism>
<proteinExistence type="predicted"/>
<reference evidence="3 4" key="1">
    <citation type="submission" date="2017-04" db="EMBL/GenBank/DDBJ databases">
        <title>Characterization, genome and methylation analysis of a phthalic acid esters degrading strain Sphingobium yanoikuyae SHJ.</title>
        <authorList>
            <person name="Feng L."/>
        </authorList>
    </citation>
    <scope>NUCLEOTIDE SEQUENCE [LARGE SCALE GENOMIC DNA]</scope>
    <source>
        <strain evidence="3 4">SHJ</strain>
    </source>
</reference>
<dbReference type="AlphaFoldDB" id="A0A2D1R0V2"/>
<evidence type="ECO:0000259" key="2">
    <source>
        <dbReference type="Pfam" id="PF13439"/>
    </source>
</evidence>
<dbReference type="SUPFAM" id="SSF53756">
    <property type="entry name" value="UDP-Glycosyltransferase/glycogen phosphorylase"/>
    <property type="match status" value="1"/>
</dbReference>
<dbReference type="RefSeq" id="WP_080993725.1">
    <property type="nucleotide sequence ID" value="NZ_CP020925.1"/>
</dbReference>
<dbReference type="Proteomes" id="UP000037029">
    <property type="component" value="Chromosome"/>
</dbReference>
<dbReference type="InterPro" id="IPR050194">
    <property type="entry name" value="Glycosyltransferase_grp1"/>
</dbReference>
<dbReference type="PANTHER" id="PTHR45947:SF3">
    <property type="entry name" value="SULFOQUINOVOSYL TRANSFERASE SQD2"/>
    <property type="match status" value="1"/>
</dbReference>
<evidence type="ECO:0008006" key="5">
    <source>
        <dbReference type="Google" id="ProtNLM"/>
    </source>
</evidence>
<evidence type="ECO:0000313" key="4">
    <source>
        <dbReference type="Proteomes" id="UP000037029"/>
    </source>
</evidence>